<dbReference type="GO" id="GO:0005576">
    <property type="term" value="C:extracellular region"/>
    <property type="evidence" value="ECO:0007669"/>
    <property type="project" value="UniProtKB-SubCell"/>
</dbReference>
<feature type="signal peptide" evidence="5">
    <location>
        <begin position="1"/>
        <end position="26"/>
    </location>
</feature>
<dbReference type="EMBL" id="WWBZ02000001">
    <property type="protein sequence ID" value="KAF4314335.1"/>
    <property type="molecule type" value="Genomic_DNA"/>
</dbReference>
<feature type="domain" description="Auxiliary Activity family 9 catalytic" evidence="6">
    <location>
        <begin position="21"/>
        <end position="235"/>
    </location>
</feature>
<accession>A0A8H4N9Q8</accession>
<keyword evidence="7" id="KW-0378">Hydrolase</keyword>
<keyword evidence="5" id="KW-0732">Signal</keyword>
<dbReference type="Proteomes" id="UP000572817">
    <property type="component" value="Unassembled WGS sequence"/>
</dbReference>
<dbReference type="AlphaFoldDB" id="A0A8H4N9Q8"/>
<comment type="subcellular location">
    <subcellularLocation>
        <location evidence="2">Secreted</location>
    </subcellularLocation>
</comment>
<name>A0A8H4N9Q8_9PEZI</name>
<dbReference type="PANTHER" id="PTHR33353:SF34">
    <property type="entry name" value="ENDO-BETA-1,4-GLUCANASE D"/>
    <property type="match status" value="1"/>
</dbReference>
<evidence type="ECO:0000256" key="4">
    <source>
        <dbReference type="ARBA" id="ARBA00023157"/>
    </source>
</evidence>
<sequence length="376" mass="38529">MSAIFKNAGILGALAATAAAHGTVSGIVIDGNYTQNYNPSMQYQSPAPVVIGWAIPEDLDNGFVAPSAYADPNIICHKGATNAKTYATVAAGQDINIEWTTWPDSHKGPVISYLANCGDDCTTVDKETLEFVKIDAGGLDVDSQTWAATDMIANNNTWVTTIPTSIAPGKYVLRHEIIALHGAGSADGAQNYPQCMNLEITGSGSDDLTTGGTKGTALYKEDDPGILLNIYQTLSTYVIPGPTLYSGASSGSATAVASSAAASTPAATSAVASSAAAATTPATTAVAAADVSSTVTSAPAATTPADLTAAVPSSVLSVQATAIPTASGVATPETSIPSDFTVKDILQWFAYVMETYFQSSGSSSNTRRHARDIQRN</sequence>
<evidence type="ECO:0000256" key="2">
    <source>
        <dbReference type="ARBA" id="ARBA00004613"/>
    </source>
</evidence>
<proteinExistence type="predicted"/>
<reference evidence="7" key="1">
    <citation type="submission" date="2020-04" db="EMBL/GenBank/DDBJ databases">
        <title>Genome Assembly and Annotation of Botryosphaeria dothidea sdau 11-99, a Latent Pathogen of Apple Fruit Ring Rot in China.</title>
        <authorList>
            <person name="Yu C."/>
            <person name="Diao Y."/>
            <person name="Lu Q."/>
            <person name="Zhao J."/>
            <person name="Cui S."/>
            <person name="Peng C."/>
            <person name="He B."/>
            <person name="Liu H."/>
        </authorList>
    </citation>
    <scope>NUCLEOTIDE SEQUENCE [LARGE SCALE GENOMIC DNA]</scope>
    <source>
        <strain evidence="7">Sdau11-99</strain>
    </source>
</reference>
<dbReference type="InterPro" id="IPR005103">
    <property type="entry name" value="AA9_LPMO"/>
</dbReference>
<dbReference type="Gene3D" id="2.70.50.70">
    <property type="match status" value="1"/>
</dbReference>
<comment type="cofactor">
    <cofactor evidence="1">
        <name>Cu(2+)</name>
        <dbReference type="ChEBI" id="CHEBI:29036"/>
    </cofactor>
</comment>
<dbReference type="GO" id="GO:0016787">
    <property type="term" value="F:hydrolase activity"/>
    <property type="evidence" value="ECO:0007669"/>
    <property type="project" value="UniProtKB-KW"/>
</dbReference>
<evidence type="ECO:0000256" key="5">
    <source>
        <dbReference type="SAM" id="SignalP"/>
    </source>
</evidence>
<gene>
    <name evidence="7" type="ORF">GTA08_BOTSDO00161</name>
</gene>
<dbReference type="PANTHER" id="PTHR33353">
    <property type="entry name" value="PUTATIVE (AFU_ORTHOLOGUE AFUA_1G12560)-RELATED"/>
    <property type="match status" value="1"/>
</dbReference>
<dbReference type="Pfam" id="PF03443">
    <property type="entry name" value="AA9"/>
    <property type="match status" value="1"/>
</dbReference>
<protein>
    <submittedName>
        <fullName evidence="7">Glycosyl hydrolase family 61 protein</fullName>
    </submittedName>
</protein>
<evidence type="ECO:0000256" key="3">
    <source>
        <dbReference type="ARBA" id="ARBA00022525"/>
    </source>
</evidence>
<evidence type="ECO:0000313" key="7">
    <source>
        <dbReference type="EMBL" id="KAF4314335.1"/>
    </source>
</evidence>
<dbReference type="InterPro" id="IPR049892">
    <property type="entry name" value="AA9"/>
</dbReference>
<keyword evidence="8" id="KW-1185">Reference proteome</keyword>
<keyword evidence="4" id="KW-1015">Disulfide bond</keyword>
<evidence type="ECO:0000259" key="6">
    <source>
        <dbReference type="Pfam" id="PF03443"/>
    </source>
</evidence>
<dbReference type="CDD" id="cd21175">
    <property type="entry name" value="LPMO_AA9"/>
    <property type="match status" value="1"/>
</dbReference>
<comment type="caution">
    <text evidence="7">The sequence shown here is derived from an EMBL/GenBank/DDBJ whole genome shotgun (WGS) entry which is preliminary data.</text>
</comment>
<feature type="chain" id="PRO_5034170884" evidence="5">
    <location>
        <begin position="27"/>
        <end position="376"/>
    </location>
</feature>
<keyword evidence="3" id="KW-0964">Secreted</keyword>
<organism evidence="7 8">
    <name type="scientific">Botryosphaeria dothidea</name>
    <dbReference type="NCBI Taxonomy" id="55169"/>
    <lineage>
        <taxon>Eukaryota</taxon>
        <taxon>Fungi</taxon>
        <taxon>Dikarya</taxon>
        <taxon>Ascomycota</taxon>
        <taxon>Pezizomycotina</taxon>
        <taxon>Dothideomycetes</taxon>
        <taxon>Dothideomycetes incertae sedis</taxon>
        <taxon>Botryosphaeriales</taxon>
        <taxon>Botryosphaeriaceae</taxon>
        <taxon>Botryosphaeria</taxon>
    </lineage>
</organism>
<evidence type="ECO:0000313" key="8">
    <source>
        <dbReference type="Proteomes" id="UP000572817"/>
    </source>
</evidence>
<evidence type="ECO:0000256" key="1">
    <source>
        <dbReference type="ARBA" id="ARBA00001973"/>
    </source>
</evidence>
<dbReference type="OrthoDB" id="4849160at2759"/>